<feature type="compositionally biased region" description="Basic and acidic residues" evidence="1">
    <location>
        <begin position="186"/>
        <end position="205"/>
    </location>
</feature>
<feature type="transmembrane region" description="Helical" evidence="2">
    <location>
        <begin position="24"/>
        <end position="43"/>
    </location>
</feature>
<protein>
    <recommendedName>
        <fullName evidence="3">DUF6542 domain-containing protein</fullName>
    </recommendedName>
</protein>
<feature type="domain" description="DUF6542" evidence="3">
    <location>
        <begin position="23"/>
        <end position="141"/>
    </location>
</feature>
<evidence type="ECO:0000313" key="5">
    <source>
        <dbReference type="Proteomes" id="UP001651690"/>
    </source>
</evidence>
<dbReference type="InterPro" id="IPR046672">
    <property type="entry name" value="DUF6542"/>
</dbReference>
<keyword evidence="5" id="KW-1185">Reference proteome</keyword>
<dbReference type="RefSeq" id="WP_255057700.1">
    <property type="nucleotide sequence ID" value="NZ_JANDBD010000001.1"/>
</dbReference>
<evidence type="ECO:0000313" key="4">
    <source>
        <dbReference type="EMBL" id="MCP9270730.1"/>
    </source>
</evidence>
<reference evidence="4 5" key="1">
    <citation type="submission" date="2022-06" db="EMBL/GenBank/DDBJ databases">
        <title>Mycolicibacterium sp. CAU 1645 isolated from seawater.</title>
        <authorList>
            <person name="Kim W."/>
        </authorList>
    </citation>
    <scope>NUCLEOTIDE SEQUENCE [LARGE SCALE GENOMIC DNA]</scope>
    <source>
        <strain evidence="4 5">CAU 1645</strain>
    </source>
</reference>
<proteinExistence type="predicted"/>
<evidence type="ECO:0000256" key="1">
    <source>
        <dbReference type="SAM" id="MobiDB-lite"/>
    </source>
</evidence>
<accession>A0ABT1LV04</accession>
<feature type="transmembrane region" description="Helical" evidence="2">
    <location>
        <begin position="121"/>
        <end position="141"/>
    </location>
</feature>
<dbReference type="Pfam" id="PF20177">
    <property type="entry name" value="DUF6542"/>
    <property type="match status" value="1"/>
</dbReference>
<feature type="transmembrane region" description="Helical" evidence="2">
    <location>
        <begin position="77"/>
        <end position="98"/>
    </location>
</feature>
<comment type="caution">
    <text evidence="4">The sequence shown here is derived from an EMBL/GenBank/DDBJ whole genome shotgun (WGS) entry which is preliminary data.</text>
</comment>
<name>A0ABT1LV04_9MYCO</name>
<keyword evidence="2" id="KW-1133">Transmembrane helix</keyword>
<keyword evidence="2" id="KW-0812">Transmembrane</keyword>
<dbReference type="EMBL" id="JANDBD010000001">
    <property type="protein sequence ID" value="MCP9270730.1"/>
    <property type="molecule type" value="Genomic_DNA"/>
</dbReference>
<evidence type="ECO:0000259" key="3">
    <source>
        <dbReference type="Pfam" id="PF20177"/>
    </source>
</evidence>
<feature type="region of interest" description="Disordered" evidence="1">
    <location>
        <begin position="152"/>
        <end position="396"/>
    </location>
</feature>
<dbReference type="Proteomes" id="UP001651690">
    <property type="component" value="Unassembled WGS sequence"/>
</dbReference>
<feature type="transmembrane region" description="Helical" evidence="2">
    <location>
        <begin position="55"/>
        <end position="71"/>
    </location>
</feature>
<gene>
    <name evidence="4" type="ORF">NM203_00870</name>
</gene>
<feature type="compositionally biased region" description="Basic and acidic residues" evidence="1">
    <location>
        <begin position="367"/>
        <end position="379"/>
    </location>
</feature>
<feature type="compositionally biased region" description="Basic and acidic residues" evidence="1">
    <location>
        <begin position="302"/>
        <end position="350"/>
    </location>
</feature>
<keyword evidence="2" id="KW-0472">Membrane</keyword>
<sequence length="396" mass="44100">MSAVRGRSAVAAEQRSALPRVPGIPWWGAIVVGATGTAIGFAYDAGSGARELSSVFAVCYIAGCLLAVLAVRQSGVFTAVIQPPLLLFIAVPTAYYLFHGSEIAGIKDLLINCGYPLIERFPLMFFTSAVVLVVGLARWYLSLSARRGIAADDDEADPPEKPKRERTRTRTRANSDETTVLDAVDETPRRRTRERERERPTERPSRAASLAADDDEAPPRRPRKPARPAAAAGTSRSRHARPPETEVGEPAPRPRRRPASAAEGPPVDPEPRRRTRAPSSREPRRNLPPVDGPAEPFPYGPPERRERSRRSEYDRPERSERSERAARGDRPEPRRRRAAEYDPYDNREPRPSSGANGSHHPVSRVRYRGDDDREPESRQAPRRPYSADADSWEYDV</sequence>
<organism evidence="4 5">
    <name type="scientific">Mycolicibacterium arenosum</name>
    <dbReference type="NCBI Taxonomy" id="2952157"/>
    <lineage>
        <taxon>Bacteria</taxon>
        <taxon>Bacillati</taxon>
        <taxon>Actinomycetota</taxon>
        <taxon>Actinomycetes</taxon>
        <taxon>Mycobacteriales</taxon>
        <taxon>Mycobacteriaceae</taxon>
        <taxon>Mycolicibacterium</taxon>
    </lineage>
</organism>
<evidence type="ECO:0000256" key="2">
    <source>
        <dbReference type="SAM" id="Phobius"/>
    </source>
</evidence>